<dbReference type="Ensembl" id="ENST00000644386.1">
    <property type="protein sequence ID" value="ENSP00000493755.1"/>
    <property type="gene ID" value="ENSG00000101126.18"/>
</dbReference>
<dbReference type="MassIVE" id="A0A2R8YCL6"/>
<evidence type="ECO:0000256" key="1">
    <source>
        <dbReference type="ARBA" id="ARBA00022723"/>
    </source>
</evidence>
<evidence type="ECO:0000256" key="7">
    <source>
        <dbReference type="ARBA" id="ARBA00023155"/>
    </source>
</evidence>
<evidence type="ECO:0000313" key="11">
    <source>
        <dbReference type="Ensembl" id="ENSP00000493755.1"/>
    </source>
</evidence>
<dbReference type="PANTHER" id="PTHR15740:SF1">
    <property type="entry name" value="ACTIVITY-DEPENDENT NEUROPROTECTOR HOMEOBOX PROTEIN"/>
    <property type="match status" value="1"/>
</dbReference>
<dbReference type="GO" id="GO:0008270">
    <property type="term" value="F:zinc ion binding"/>
    <property type="evidence" value="ECO:0007669"/>
    <property type="project" value="UniProtKB-KW"/>
</dbReference>
<keyword evidence="2" id="KW-0677">Repeat</keyword>
<dbReference type="OrthoDB" id="8891572at2759"/>
<dbReference type="InterPro" id="IPR038861">
    <property type="entry name" value="ADNP/ADNP2"/>
</dbReference>
<reference evidence="11 12" key="3">
    <citation type="journal article" date="2004" name="Nature">
        <title>Finishing the euchromatic sequence of the human genome.</title>
        <authorList>
            <consortium name="International Human Genome Sequencing Consortium"/>
        </authorList>
    </citation>
    <scope>NUCLEOTIDE SEQUENCE [LARGE SCALE GENOMIC DNA]</scope>
</reference>
<evidence type="ECO:0000256" key="4">
    <source>
        <dbReference type="ARBA" id="ARBA00022833"/>
    </source>
</evidence>
<evidence type="ECO:0007829" key="13">
    <source>
        <dbReference type="PeptideAtlas" id="A0A2R8YCL6"/>
    </source>
</evidence>
<dbReference type="VEuPathDB" id="HostDB:ENSG00000101126"/>
<dbReference type="SMR" id="A0A2R8YCL6"/>
<dbReference type="Ensembl" id="ENST00000644386.1">
    <property type="protein sequence ID" value="ENSP00000493755.1"/>
    <property type="gene ID" value="ENSG00000101126.19"/>
</dbReference>
<evidence type="ECO:0000313" key="12">
    <source>
        <dbReference type="Proteomes" id="UP000005640"/>
    </source>
</evidence>
<reference evidence="11 12" key="2">
    <citation type="journal article" date="2001" name="Nature">
        <title>The DNA sequence and comparative analysis of human chromosome 20.</title>
        <authorList>
            <person name="Deloukas P."/>
            <person name="Matthews L.H."/>
            <person name="Ashurst J."/>
            <person name="Burton J."/>
            <person name="Gilbert J.G."/>
            <person name="Jones M."/>
            <person name="Stavrides G."/>
            <person name="Almeida J.P."/>
            <person name="Babbage A.K."/>
            <person name="Bagguley C.L."/>
            <person name="Bailey J."/>
            <person name="Barlow K.F."/>
            <person name="Bates K.N."/>
            <person name="Beard L.M."/>
            <person name="Beare D.M."/>
            <person name="Beasley O.P."/>
            <person name="Bird C.P."/>
            <person name="Blakey S.E."/>
            <person name="Bridgeman A.M."/>
            <person name="Brown A.J."/>
            <person name="Buck D."/>
            <person name="Burrill W."/>
            <person name="Butler A.P."/>
            <person name="Carder C."/>
            <person name="Carter N.P."/>
            <person name="Chapman J.C."/>
            <person name="Clamp M."/>
            <person name="Clark G."/>
            <person name="Clark L.N."/>
            <person name="Clark S.Y."/>
            <person name="Clee C.M."/>
            <person name="Clegg S."/>
            <person name="Cobley V.E."/>
            <person name="Collier R.E."/>
            <person name="Connor R."/>
            <person name="Corby N.R."/>
            <person name="Coulson A."/>
            <person name="Coville G.J."/>
            <person name="Deadman R."/>
            <person name="Dhami P."/>
            <person name="Dunn M."/>
            <person name="Ellington A.G."/>
            <person name="Frankland J.A."/>
            <person name="Fraser A."/>
            <person name="French L."/>
            <person name="Garner P."/>
            <person name="Grafham D.V."/>
            <person name="Griffiths C."/>
            <person name="Griffiths M.N."/>
            <person name="Gwilliam R."/>
            <person name="Hall R.E."/>
            <person name="Hammond S."/>
            <person name="Harley J.L."/>
            <person name="Heath P.D."/>
            <person name="Ho S."/>
            <person name="Holden J.L."/>
            <person name="Howden P.J."/>
            <person name="Huckle E."/>
            <person name="Hunt A.R."/>
            <person name="Hunt S.E."/>
            <person name="Jekosch K."/>
            <person name="Johnson C.M."/>
            <person name="Johnson D."/>
            <person name="Kay M.P."/>
            <person name="Kimberley A.M."/>
            <person name="King A."/>
            <person name="Knights A."/>
            <person name="Laird G.K."/>
            <person name="Lawlor S."/>
            <person name="Lehvaslaiho M.H."/>
            <person name="Leversha M."/>
            <person name="Lloyd C."/>
            <person name="Lloyd D.M."/>
            <person name="Lovell J.D."/>
            <person name="Marsh V.L."/>
            <person name="Martin S.L."/>
            <person name="McConnachie L.J."/>
            <person name="McLay K."/>
            <person name="McMurray A.A."/>
            <person name="Milne S."/>
            <person name="Mistry D."/>
            <person name="Moore M.J."/>
            <person name="Mullikin J.C."/>
            <person name="Nickerson T."/>
            <person name="Oliver K."/>
            <person name="Parker A."/>
            <person name="Patel R."/>
            <person name="Pearce T.A."/>
            <person name="Peck A.I."/>
            <person name="Phillimore B.J."/>
            <person name="Prathalingam S.R."/>
            <person name="Plumb R.W."/>
            <person name="Ramsay H."/>
            <person name="Rice C.M."/>
            <person name="Ross M.T."/>
            <person name="Scott C.E."/>
            <person name="Sehra H.K."/>
            <person name="Shownkeen R."/>
            <person name="Sims S."/>
            <person name="Skuce C.D."/>
            <person name="Smith M.L."/>
            <person name="Soderlund C."/>
            <person name="Steward C.A."/>
            <person name="Sulston J.E."/>
            <person name="Swann M."/>
            <person name="Sycamore N."/>
            <person name="Taylor R."/>
            <person name="Tee L."/>
            <person name="Thomas D.W."/>
            <person name="Thorpe A."/>
            <person name="Tracey A."/>
            <person name="Tromans A.C."/>
            <person name="Vaudin M."/>
            <person name="Wall M."/>
            <person name="Wallis J.M."/>
            <person name="Whitehead S.L."/>
            <person name="Whittaker P."/>
            <person name="Willey D.L."/>
            <person name="Williams L."/>
            <person name="Williams S.A."/>
            <person name="Wilming L."/>
            <person name="Wray P.W."/>
            <person name="Hubbard T."/>
            <person name="Durbin R.M."/>
            <person name="Bentley D.R."/>
            <person name="Beck S."/>
            <person name="Rogers J."/>
        </authorList>
    </citation>
    <scope>NUCLEOTIDE SEQUENCE [LARGE SCALE GENOMIC DNA]</scope>
</reference>
<reference evidence="11 12" key="1">
    <citation type="journal article" date="2001" name="Nature">
        <title>Initial sequencing and analysis of the human genome.</title>
        <authorList>
            <consortium name="International Human Genome Sequencing Consortium"/>
            <person name="Lander E.S."/>
            <person name="Linton L.M."/>
            <person name="Birren B."/>
            <person name="Nusbaum C."/>
            <person name="Zody M.C."/>
            <person name="Baldwin J."/>
            <person name="Devon K."/>
            <person name="Dewar K."/>
            <person name="Doyle M."/>
            <person name="FitzHugh W."/>
            <person name="Funke R."/>
            <person name="Gage D."/>
            <person name="Harris K."/>
            <person name="Heaford A."/>
            <person name="Howland J."/>
            <person name="Kann L."/>
            <person name="Lehoczky J."/>
            <person name="LeVine R."/>
            <person name="McEwan P."/>
            <person name="McKernan K."/>
            <person name="Meldrim J."/>
            <person name="Mesirov J.P."/>
            <person name="Miranda C."/>
            <person name="Morris W."/>
            <person name="Naylor J."/>
            <person name="Raymond C."/>
            <person name="Rosetti M."/>
            <person name="Santos R."/>
            <person name="Sheridan A."/>
            <person name="Sougnez C."/>
            <person name="Stange-Thomann N."/>
            <person name="Stojanovic N."/>
            <person name="Subramanian A."/>
            <person name="Wyman D."/>
            <person name="Rogers J."/>
            <person name="Sulston J."/>
            <person name="Ainscough R."/>
            <person name="Beck S."/>
            <person name="Bentley D."/>
            <person name="Burton J."/>
            <person name="Clee C."/>
            <person name="Carter N."/>
            <person name="Coulson A."/>
            <person name="Deadman R."/>
            <person name="Deloukas P."/>
            <person name="Dunham A."/>
            <person name="Dunham I."/>
            <person name="Durbin R."/>
            <person name="French L."/>
            <person name="Grafham D."/>
            <person name="Gregory S."/>
            <person name="Hubbard T."/>
            <person name="Humphray S."/>
            <person name="Hunt A."/>
            <person name="Jones M."/>
            <person name="Lloyd C."/>
            <person name="McMurray A."/>
            <person name="Matthews L."/>
            <person name="Mercer S."/>
            <person name="Milne S."/>
            <person name="Mullikin J.C."/>
            <person name="Mungall A."/>
            <person name="Plumb R."/>
            <person name="Ross M."/>
            <person name="Shownkeen R."/>
            <person name="Sims S."/>
            <person name="Waterston R.H."/>
            <person name="Wilson R.K."/>
            <person name="Hillier L.W."/>
            <person name="McPherson J.D."/>
            <person name="Marra M.A."/>
            <person name="Mardis E.R."/>
            <person name="Fulton L.A."/>
            <person name="Chinwalla A.T."/>
            <person name="Pepin K.H."/>
            <person name="Gish W.R."/>
            <person name="Chissoe S.L."/>
            <person name="Wendl M.C."/>
            <person name="Delehaunty K.D."/>
            <person name="Miner T.L."/>
            <person name="Delehaunty A."/>
            <person name="Kramer J.B."/>
            <person name="Cook L.L."/>
            <person name="Fulton R.S."/>
            <person name="Johnson D.L."/>
            <person name="Minx P.J."/>
            <person name="Clifton S.W."/>
            <person name="Hawkins T."/>
            <person name="Branscomb E."/>
            <person name="Predki P."/>
            <person name="Richardson P."/>
            <person name="Wenning S."/>
            <person name="Slezak T."/>
            <person name="Doggett N."/>
            <person name="Cheng J.F."/>
            <person name="Olsen A."/>
            <person name="Lucas S."/>
            <person name="Elkin C."/>
            <person name="Uberbacher E."/>
            <person name="Frazier M."/>
            <person name="Gibbs R.A."/>
            <person name="Muzny D.M."/>
            <person name="Scherer S.E."/>
            <person name="Bouck J.B."/>
            <person name="Sodergren E.J."/>
            <person name="Worley K.C."/>
            <person name="Rives C.M."/>
            <person name="Gorrell J.H."/>
            <person name="Metzker M.L."/>
            <person name="Naylor S.L."/>
            <person name="Kucherlapati R.S."/>
            <person name="Nelson D.L."/>
            <person name="Weinstock G.M."/>
            <person name="Sakaki Y."/>
            <person name="Fujiyama A."/>
            <person name="Hattori M."/>
            <person name="Yada T."/>
            <person name="Toyoda A."/>
            <person name="Itoh T."/>
            <person name="Kawagoe C."/>
            <person name="Watanabe H."/>
            <person name="Totoki Y."/>
            <person name="Taylor T."/>
            <person name="Weissenbach J."/>
            <person name="Heilig R."/>
            <person name="Saurin W."/>
            <person name="Artiguenave F."/>
            <person name="Brottier P."/>
            <person name="Bruls T."/>
            <person name="Pelletier E."/>
            <person name="Robert C."/>
            <person name="Wincker P."/>
            <person name="Smith D.R."/>
            <person name="Doucette-Stamm L."/>
            <person name="Rubenfield M."/>
            <person name="Weinstock K."/>
            <person name="Lee H.M."/>
            <person name="Dubois J."/>
            <person name="Rosenthal A."/>
            <person name="Platzer M."/>
            <person name="Nyakatura G."/>
            <person name="Taudien S."/>
            <person name="Rump A."/>
            <person name="Yang H."/>
            <person name="Yu J."/>
            <person name="Wang J."/>
            <person name="Huang G."/>
            <person name="Gu J."/>
            <person name="Hood L."/>
            <person name="Rowen L."/>
            <person name="Madan A."/>
            <person name="Qin S."/>
            <person name="Davis R.W."/>
            <person name="Federspiel N.A."/>
            <person name="Abola A.P."/>
            <person name="Proctor M.J."/>
            <person name="Myers R.M."/>
            <person name="Schmutz J."/>
            <person name="Dickson M."/>
            <person name="Grimwood J."/>
            <person name="Cox D.R."/>
            <person name="Olson M.V."/>
            <person name="Kaul R."/>
            <person name="Raymond C."/>
            <person name="Shimizu N."/>
            <person name="Kawasaki K."/>
            <person name="Minoshima S."/>
            <person name="Evans G.A."/>
            <person name="Athanasiou M."/>
            <person name="Schultz R."/>
            <person name="Roe B.A."/>
            <person name="Chen F."/>
            <person name="Pan H."/>
            <person name="Ramser J."/>
            <person name="Lehrach H."/>
            <person name="Reinhardt R."/>
            <person name="McCombie W.R."/>
            <person name="de la Bastide M."/>
            <person name="Dedhia N."/>
            <person name="Blocker H."/>
            <person name="Hornischer K."/>
            <person name="Nordsiek G."/>
            <person name="Agarwala R."/>
            <person name="Aravind L."/>
            <person name="Bailey J.A."/>
            <person name="Bateman A."/>
            <person name="Batzoglou S."/>
            <person name="Birney E."/>
            <person name="Bork P."/>
            <person name="Brown D.G."/>
            <person name="Burge C.B."/>
            <person name="Cerutti L."/>
            <person name="Chen H.C."/>
            <person name="Church D."/>
            <person name="Clamp M."/>
            <person name="Copley R.R."/>
            <person name="Doerks T."/>
            <person name="Eddy S.R."/>
            <person name="Eichler E.E."/>
            <person name="Furey T.S."/>
            <person name="Galagan J."/>
            <person name="Gilbert J.G."/>
            <person name="Harmon C."/>
            <person name="Hayashizaki Y."/>
            <person name="Haussler D."/>
            <person name="Hermjakob H."/>
            <person name="Hokamp K."/>
            <person name="Jang W."/>
            <person name="Johnson L.S."/>
            <person name="Jones T.A."/>
            <person name="Kasif S."/>
            <person name="Kaspryzk A."/>
            <person name="Kennedy S."/>
            <person name="Kent W.J."/>
            <person name="Kitts P."/>
            <person name="Koonin E.V."/>
            <person name="Korf I."/>
            <person name="Kulp D."/>
            <person name="Lancet D."/>
            <person name="Lowe T.M."/>
            <person name="McLysaght A."/>
            <person name="Mikkelsen T."/>
            <person name="Moran J.V."/>
            <person name="Mulder N."/>
            <person name="Pollara V.J."/>
            <person name="Ponting C.P."/>
            <person name="Schuler G."/>
            <person name="Schultz J."/>
            <person name="Slater G."/>
            <person name="Smit A.F."/>
            <person name="Stupka E."/>
            <person name="Szustakowski J."/>
            <person name="Thierry-Mieg D."/>
            <person name="Thierry-Mieg J."/>
            <person name="Wagner L."/>
            <person name="Wallis J."/>
            <person name="Wheeler R."/>
            <person name="Williams A."/>
            <person name="Wolf Y.I."/>
            <person name="Wolfe K.H."/>
            <person name="Yang S.P."/>
            <person name="Yeh R.F."/>
            <person name="Collins F."/>
            <person name="Guyer M.S."/>
            <person name="Peterson J."/>
            <person name="Felsenfeld A."/>
            <person name="Wetterstrand K.A."/>
            <person name="Patrinos A."/>
            <person name="Morgan M.J."/>
            <person name="de Jong P."/>
            <person name="Catanese J.J."/>
            <person name="Osoegawa K."/>
            <person name="Shizuya H."/>
            <person name="Choi S."/>
            <person name="Chen Y.J."/>
        </authorList>
    </citation>
    <scope>NUCLEOTIDE SEQUENCE [LARGE SCALE GENOMIC DNA]</scope>
</reference>
<dbReference type="GeneTree" id="ENSGT00530000063631"/>
<dbReference type="Bgee" id="ENSG00000101126">
    <property type="expression patterns" value="Expressed in ganglionic eminence and 210 other cell types or tissues"/>
</dbReference>
<dbReference type="Antibodypedia" id="1423">
    <property type="antibodies" value="352 antibodies from 34 providers"/>
</dbReference>
<sequence>MFQLPVNNLGSLRKARKTVKKILSDIGLEYCKEHIEDFKQFEPNDFYLKNTTWEDVGLWDPSLTKNQMKLNVRFHLTMGTTVVQAALPLFATLGPLAIKGKALKSTALTGL</sequence>
<dbReference type="AlphaFoldDB" id="A0A2R8YCL6"/>
<reference evidence="15" key="4">
    <citation type="journal article" date="2011" name="BMC Syst. Biol.">
        <title>Initial characterization of the human central proteome.</title>
        <authorList>
            <person name="Burkard T.R."/>
            <person name="Planyavsky M."/>
            <person name="Kaupe I."/>
            <person name="Breitwieser F.P."/>
            <person name="Burckstummer T."/>
            <person name="Bennett K.L."/>
            <person name="Superti-Furga G."/>
            <person name="Colinge J."/>
        </authorList>
    </citation>
    <scope>IDENTIFICATION BY MASS SPECTROMETRY [LARGE SCALE ANALYSIS]</scope>
</reference>
<keyword evidence="13 14" id="KW-1267">Proteomics identification</keyword>
<keyword evidence="3" id="KW-0863">Zinc-finger</keyword>
<keyword evidence="6" id="KW-0238">DNA-binding</keyword>
<evidence type="ECO:0007829" key="15">
    <source>
        <dbReference type="PubMed" id="21269460"/>
    </source>
</evidence>
<evidence type="ECO:0000256" key="9">
    <source>
        <dbReference type="ARBA" id="ARBA00023242"/>
    </source>
</evidence>
<organism evidence="11 12">
    <name type="scientific">Homo sapiens</name>
    <name type="common">Human</name>
    <dbReference type="NCBI Taxonomy" id="9606"/>
    <lineage>
        <taxon>Eukaryota</taxon>
        <taxon>Metazoa</taxon>
        <taxon>Chordata</taxon>
        <taxon>Craniata</taxon>
        <taxon>Vertebrata</taxon>
        <taxon>Euteleostomi</taxon>
        <taxon>Mammalia</taxon>
        <taxon>Eutheria</taxon>
        <taxon>Euarchontoglires</taxon>
        <taxon>Primates</taxon>
        <taxon>Haplorrhini</taxon>
        <taxon>Catarrhini</taxon>
        <taxon>Hominidae</taxon>
        <taxon>Homo</taxon>
    </lineage>
</organism>
<keyword evidence="9" id="KW-0539">Nucleus</keyword>
<keyword evidence="5" id="KW-0805">Transcription regulation</keyword>
<evidence type="ECO:0007829" key="14">
    <source>
        <dbReference type="ProteomicsDB" id="A0A2R8YCL6"/>
    </source>
</evidence>
<dbReference type="PANTHER" id="PTHR15740">
    <property type="entry name" value="NEUROPROTECTIVE PEPTIDE-CONTAINING PROTEIN"/>
    <property type="match status" value="1"/>
</dbReference>
<name>A0A2R8YCL6_HUMAN</name>
<keyword evidence="7" id="KW-0371">Homeobox</keyword>
<dbReference type="ChiTaRS" id="ADNP">
    <property type="organism name" value="human"/>
</dbReference>
<dbReference type="InterPro" id="IPR045762">
    <property type="entry name" value="ADNP_Znf"/>
</dbReference>
<reference evidence="16" key="5">
    <citation type="journal article" date="2017" name="Nat. Struct. Mol. Biol.">
        <title>Site-specific mapping of the human SUMO proteome reveals co-modification with phosphorylation.</title>
        <authorList>
            <person name="Hendriks I.A."/>
            <person name="Lyon D."/>
            <person name="Young C."/>
            <person name="Jensen L.J."/>
            <person name="Vertegaal A.C."/>
            <person name="Nielsen M.L."/>
        </authorList>
    </citation>
    <scope>IDENTIFICATION BY MASS SPECTROMETRY [LARGE SCALE ANALYSIS]</scope>
</reference>
<dbReference type="OpenTargets" id="ENSG00000101126"/>
<dbReference type="GO" id="GO:0003677">
    <property type="term" value="F:DNA binding"/>
    <property type="evidence" value="ECO:0007669"/>
    <property type="project" value="UniProtKB-KW"/>
</dbReference>
<dbReference type="ExpressionAtlas" id="A0A2R8YCL6">
    <property type="expression patterns" value="baseline and differential"/>
</dbReference>
<evidence type="ECO:0000256" key="2">
    <source>
        <dbReference type="ARBA" id="ARBA00022737"/>
    </source>
</evidence>
<keyword evidence="1" id="KW-0479">Metal-binding</keyword>
<keyword evidence="4" id="KW-0862">Zinc</keyword>
<protein>
    <submittedName>
        <fullName evidence="11">Activity dependent neuroprotector homeobox</fullName>
    </submittedName>
</protein>
<keyword evidence="8" id="KW-0804">Transcription</keyword>
<gene>
    <name evidence="11" type="primary">ADNP</name>
</gene>
<evidence type="ECO:0000256" key="6">
    <source>
        <dbReference type="ARBA" id="ARBA00023125"/>
    </source>
</evidence>
<evidence type="ECO:0000256" key="3">
    <source>
        <dbReference type="ARBA" id="ARBA00022771"/>
    </source>
</evidence>
<accession>A0A2R8YCL6</accession>
<evidence type="ECO:0007829" key="16">
    <source>
        <dbReference type="PubMed" id="28112733"/>
    </source>
</evidence>
<proteinExistence type="evidence at protein level"/>
<dbReference type="HGNC" id="HGNC:15766">
    <property type="gene designation" value="ADNP"/>
</dbReference>
<dbReference type="Pfam" id="PF19627">
    <property type="entry name" value="ADNP_N"/>
    <property type="match status" value="1"/>
</dbReference>
<evidence type="ECO:0000256" key="5">
    <source>
        <dbReference type="ARBA" id="ARBA00023015"/>
    </source>
</evidence>
<evidence type="ECO:0000259" key="10">
    <source>
        <dbReference type="Pfam" id="PF19627"/>
    </source>
</evidence>
<keyword evidence="12" id="KW-1185">Reference proteome</keyword>
<evidence type="ECO:0000256" key="8">
    <source>
        <dbReference type="ARBA" id="ARBA00023163"/>
    </source>
</evidence>
<reference evidence="11" key="6">
    <citation type="submission" date="2025-08" db="UniProtKB">
        <authorList>
            <consortium name="Ensembl"/>
        </authorList>
    </citation>
    <scope>IDENTIFICATION</scope>
</reference>
<reference evidence="11" key="7">
    <citation type="submission" date="2025-09" db="UniProtKB">
        <authorList>
            <consortium name="Ensembl"/>
        </authorList>
    </citation>
    <scope>IDENTIFICATION</scope>
</reference>
<feature type="domain" description="ADNP zinc finger" evidence="10">
    <location>
        <begin position="2"/>
        <end position="69"/>
    </location>
</feature>
<dbReference type="EMBL" id="AL034553">
    <property type="status" value="NOT_ANNOTATED_CDS"/>
    <property type="molecule type" value="Genomic_DNA"/>
</dbReference>
<dbReference type="Proteomes" id="UP000005640">
    <property type="component" value="Chromosome 20"/>
</dbReference>